<feature type="binding site" evidence="10">
    <location>
        <position position="249"/>
    </location>
    <ligand>
        <name>Zn(2+)</name>
        <dbReference type="ChEBI" id="CHEBI:29105"/>
    </ligand>
</feature>
<feature type="region of interest" description="Disordered" evidence="11">
    <location>
        <begin position="68"/>
        <end position="104"/>
    </location>
</feature>
<dbReference type="PANTHER" id="PTHR16515:SF49">
    <property type="entry name" value="GASTRULA ZINC FINGER PROTEIN XLCGF49.1-LIKE-RELATED"/>
    <property type="match status" value="1"/>
</dbReference>
<comment type="caution">
    <text evidence="15">The sequence shown here is derived from an EMBL/GenBank/DDBJ whole genome shotgun (WGS) entry which is preliminary data.</text>
</comment>
<evidence type="ECO:0000256" key="6">
    <source>
        <dbReference type="ARBA" id="ARBA00023125"/>
    </source>
</evidence>
<dbReference type="SMART" id="SM00980">
    <property type="entry name" value="THAP"/>
    <property type="match status" value="1"/>
</dbReference>
<feature type="domain" description="C2H2-type" evidence="12">
    <location>
        <begin position="1020"/>
        <end position="1047"/>
    </location>
</feature>
<dbReference type="GO" id="GO:0005634">
    <property type="term" value="C:nucleus"/>
    <property type="evidence" value="ECO:0007669"/>
    <property type="project" value="UniProtKB-SubCell"/>
</dbReference>
<dbReference type="PROSITE" id="PS50950">
    <property type="entry name" value="ZF_THAP"/>
    <property type="match status" value="1"/>
</dbReference>
<feature type="region of interest" description="Disordered" evidence="11">
    <location>
        <begin position="588"/>
        <end position="655"/>
    </location>
</feature>
<feature type="binding site" evidence="10">
    <location>
        <position position="246"/>
    </location>
    <ligand>
        <name>Zn(2+)</name>
        <dbReference type="ChEBI" id="CHEBI:29105"/>
    </ligand>
</feature>
<dbReference type="Pfam" id="PF07776">
    <property type="entry name" value="zf-AD"/>
    <property type="match status" value="1"/>
</dbReference>
<dbReference type="PROSITE" id="PS50157">
    <property type="entry name" value="ZINC_FINGER_C2H2_2"/>
    <property type="match status" value="9"/>
</dbReference>
<dbReference type="SUPFAM" id="SSF57667">
    <property type="entry name" value="beta-beta-alpha zinc fingers"/>
    <property type="match status" value="4"/>
</dbReference>
<dbReference type="PROSITE" id="PS00028">
    <property type="entry name" value="ZINC_FINGER_C2H2_1"/>
    <property type="match status" value="8"/>
</dbReference>
<keyword evidence="16" id="KW-1185">Reference proteome</keyword>
<gene>
    <name evidence="15" type="ORF">ONE63_007575</name>
</gene>
<feature type="domain" description="C2H2-type" evidence="12">
    <location>
        <begin position="1155"/>
        <end position="1174"/>
    </location>
</feature>
<dbReference type="SMART" id="SM00868">
    <property type="entry name" value="zf-AD"/>
    <property type="match status" value="2"/>
</dbReference>
<dbReference type="FunFam" id="3.30.160.60:FF:002343">
    <property type="entry name" value="Zinc finger protein 33A"/>
    <property type="match status" value="1"/>
</dbReference>
<evidence type="ECO:0000256" key="7">
    <source>
        <dbReference type="ARBA" id="ARBA00023242"/>
    </source>
</evidence>
<evidence type="ECO:0000256" key="1">
    <source>
        <dbReference type="ARBA" id="ARBA00004123"/>
    </source>
</evidence>
<dbReference type="SUPFAM" id="SSF57716">
    <property type="entry name" value="Glucocorticoid receptor-like (DNA-binding domain)"/>
    <property type="match status" value="2"/>
</dbReference>
<feature type="domain" description="C2H2-type" evidence="12">
    <location>
        <begin position="1213"/>
        <end position="1240"/>
    </location>
</feature>
<dbReference type="PROSITE" id="PS51915">
    <property type="entry name" value="ZAD"/>
    <property type="match status" value="1"/>
</dbReference>
<evidence type="ECO:0000313" key="15">
    <source>
        <dbReference type="EMBL" id="KAJ1527612.1"/>
    </source>
</evidence>
<accession>A0AAV7XS87</accession>
<comment type="subcellular location">
    <subcellularLocation>
        <location evidence="1">Nucleus</location>
    </subcellularLocation>
</comment>
<dbReference type="InterPro" id="IPR012934">
    <property type="entry name" value="Znf_AD"/>
</dbReference>
<evidence type="ECO:0000256" key="2">
    <source>
        <dbReference type="ARBA" id="ARBA00022723"/>
    </source>
</evidence>
<feature type="compositionally biased region" description="Polar residues" evidence="11">
    <location>
        <begin position="93"/>
        <end position="103"/>
    </location>
</feature>
<dbReference type="GO" id="GO:0003677">
    <property type="term" value="F:DNA binding"/>
    <property type="evidence" value="ECO:0007669"/>
    <property type="project" value="UniProtKB-UniRule"/>
</dbReference>
<keyword evidence="4 8" id="KW-0863">Zinc-finger</keyword>
<evidence type="ECO:0000256" key="3">
    <source>
        <dbReference type="ARBA" id="ARBA00022737"/>
    </source>
</evidence>
<dbReference type="EMBL" id="JAPTSV010000005">
    <property type="protein sequence ID" value="KAJ1527612.1"/>
    <property type="molecule type" value="Genomic_DNA"/>
</dbReference>
<dbReference type="SMART" id="SM00355">
    <property type="entry name" value="ZnF_C2H2"/>
    <property type="match status" value="13"/>
</dbReference>
<keyword evidence="5 10" id="KW-0862">Zinc</keyword>
<evidence type="ECO:0000256" key="11">
    <source>
        <dbReference type="SAM" id="MobiDB-lite"/>
    </source>
</evidence>
<feature type="region of interest" description="Disordered" evidence="11">
    <location>
        <begin position="706"/>
        <end position="725"/>
    </location>
</feature>
<dbReference type="InterPro" id="IPR013087">
    <property type="entry name" value="Znf_C2H2_type"/>
</dbReference>
<feature type="compositionally biased region" description="Polar residues" evidence="11">
    <location>
        <begin position="591"/>
        <end position="602"/>
    </location>
</feature>
<evidence type="ECO:0000256" key="8">
    <source>
        <dbReference type="PROSITE-ProRule" id="PRU00042"/>
    </source>
</evidence>
<dbReference type="InterPro" id="IPR050331">
    <property type="entry name" value="Zinc_finger"/>
</dbReference>
<evidence type="ECO:0000256" key="10">
    <source>
        <dbReference type="PROSITE-ProRule" id="PRU01263"/>
    </source>
</evidence>
<sequence length="1326" mass="147569">MPICSVPYCPNATGKDARITFHEFPHETPLFLSKWLERIGRPNWRPGLRSVVCSEHFGKDDFDRKGKLHIGSFPSKFPDPPTRKKRKAETEQDSNTPTGTQNIKPDANCKVLLLSENKEHTNVSLPCNATEKQGLNINIQKGNLQASSGDKVSLASVVVQSPLTTLPISVNAIEKVTNENKIVTTPQKSCTTPTVKVAETTPKPNIITKKLIKPKARKVLEERQPLLTDDGRPVAAVSSTFSLLACRICGLTSSNSVNIFSPEGNRLGLTHLISKCLPIQVSENDSLPQSVCKLCISRLQMCQELIVKSEKSQMAFNGKNPHLSVAKGGDPPIIHSKPAHIQYPGAPSRRVLLLEMALTDGITVKDMITQGIKELNLRLTPKESRESKPEGRIMFLDLQGGPDLFPEQMKKAVSLLFPQSVTDKGGKESTAPSPATRAQPILPVINVVPSNGPPSMAFRIQPVVSVPNLVQTSVAVNAAATSMAPVLTQIVPPLSVPITKQAKLGSQNVTATTGQPVFVTSLMAKGTTSTANQNLLVGKVPVLSHVPVTILPNPAATAGIHVASMPGNLAAGTLPQLIQLPANNMIKIQPKPTSKTSKTLHSPGTMECNSNDDDSHFFDDNSSTPLEDEPAPQTSVTVPTKEKKSKNKSPTDSSGIDILKLKDKVVTKINNSGNQFKLGDKIVGIVLRNSDKKEDIHKKLQATFTNSTPLKTPNRAAAPSKGTAATSKGSVCIPVGIIQPSEPGDGGKKVKEPLFDIPSAVEDPSAVFDRRNTRKLSLSFMWRKTGFLVSSYQKLFTWQMSSEEDASTANPVLTCRVCKYAAKSKSDVETHLQAHPDLQCGLCYKYFLTVSKVHEHMGVIHNITTPSDTIKKKTAFTWRTNPIKRMPLKQYQCSRCERRFKLKHALKHHADVCKDRLQAERDLLARKSSSLVCSFAHCCRAFKTVEELEEHALTHTKRSSWLCDICGLVLKSASNYRTHIARHDELAHEYNYQCNLCRKRFKLQNRYDDHMKKHDVQQQYICASCGKVFGTLNGLKQHEVLHGERKLQCRFCPHRFHRRDHLRIHENSHAKGKKTHDTHSVASRTYTCRFCISVKVVTRFTSMSELMKHYSDAHTPEERLQSDSEPPGCQFCGQGFMVKERLRNHEHAHTNERPYKCPTCNKGFRSRVGLKQHKLVCFKFIVNLYLVNIFLKIIQNANFILNLQLHKDPSEFLKCKYCDKTFSRSDNLRTHTRVHTGEKPWKCRECQRLFRLRSECTKHIQIGHQIPPNQVREYVITLFDPNGVDVNDESNSAESVIESALAGITTVQDMELLIEEDLEEVEATSH</sequence>
<evidence type="ECO:0000256" key="4">
    <source>
        <dbReference type="ARBA" id="ARBA00022771"/>
    </source>
</evidence>
<keyword evidence="7" id="KW-0539">Nucleus</keyword>
<name>A0AAV7XS87_9NEOP</name>
<dbReference type="Gene3D" id="3.30.160.60">
    <property type="entry name" value="Classic Zinc Finger"/>
    <property type="match status" value="8"/>
</dbReference>
<evidence type="ECO:0000313" key="16">
    <source>
        <dbReference type="Proteomes" id="UP001075354"/>
    </source>
</evidence>
<dbReference type="SMART" id="SM00692">
    <property type="entry name" value="DM3"/>
    <property type="match status" value="1"/>
</dbReference>
<evidence type="ECO:0000256" key="9">
    <source>
        <dbReference type="PROSITE-ProRule" id="PRU00309"/>
    </source>
</evidence>
<protein>
    <submittedName>
        <fullName evidence="15">Uncharacterized protein</fullName>
    </submittedName>
</protein>
<keyword evidence="3" id="KW-0677">Repeat</keyword>
<feature type="domain" description="C2H2-type" evidence="12">
    <location>
        <begin position="1047"/>
        <end position="1074"/>
    </location>
</feature>
<dbReference type="Proteomes" id="UP001075354">
    <property type="component" value="Chromosome 5"/>
</dbReference>
<feature type="domain" description="THAP-type" evidence="13">
    <location>
        <begin position="1"/>
        <end position="77"/>
    </location>
</feature>
<feature type="domain" description="C2H2-type" evidence="12">
    <location>
        <begin position="838"/>
        <end position="866"/>
    </location>
</feature>
<feature type="domain" description="C2H2-type" evidence="12">
    <location>
        <begin position="1241"/>
        <end position="1264"/>
    </location>
</feature>
<dbReference type="Gene3D" id="3.40.1800.20">
    <property type="match status" value="1"/>
</dbReference>
<feature type="domain" description="C2H2-type" evidence="12">
    <location>
        <begin position="992"/>
        <end position="1019"/>
    </location>
</feature>
<dbReference type="InterPro" id="IPR036236">
    <property type="entry name" value="Znf_C2H2_sf"/>
</dbReference>
<keyword evidence="6 9" id="KW-0238">DNA-binding</keyword>
<reference evidence="15" key="1">
    <citation type="submission" date="2022-12" db="EMBL/GenBank/DDBJ databases">
        <title>Chromosome-level genome assembly of the bean flower thrips Megalurothrips usitatus.</title>
        <authorList>
            <person name="Ma L."/>
            <person name="Liu Q."/>
            <person name="Li H."/>
            <person name="Cai W."/>
        </authorList>
    </citation>
    <scope>NUCLEOTIDE SEQUENCE</scope>
    <source>
        <strain evidence="15">Cailab_2022a</strain>
    </source>
</reference>
<evidence type="ECO:0000259" key="14">
    <source>
        <dbReference type="PROSITE" id="PS51915"/>
    </source>
</evidence>
<dbReference type="InterPro" id="IPR006612">
    <property type="entry name" value="THAP_Znf"/>
</dbReference>
<feature type="domain" description="ZAD" evidence="14">
    <location>
        <begin position="244"/>
        <end position="319"/>
    </location>
</feature>
<evidence type="ECO:0000259" key="13">
    <source>
        <dbReference type="PROSITE" id="PS50950"/>
    </source>
</evidence>
<dbReference type="PANTHER" id="PTHR16515">
    <property type="entry name" value="PR DOMAIN ZINC FINGER PROTEIN"/>
    <property type="match status" value="1"/>
</dbReference>
<feature type="binding site" evidence="10">
    <location>
        <position position="295"/>
    </location>
    <ligand>
        <name>Zn(2+)</name>
        <dbReference type="ChEBI" id="CHEBI:29105"/>
    </ligand>
</feature>
<feature type="domain" description="C2H2-type" evidence="12">
    <location>
        <begin position="931"/>
        <end position="960"/>
    </location>
</feature>
<evidence type="ECO:0000256" key="5">
    <source>
        <dbReference type="ARBA" id="ARBA00022833"/>
    </source>
</evidence>
<feature type="domain" description="C2H2-type" evidence="12">
    <location>
        <begin position="1127"/>
        <end position="1154"/>
    </location>
</feature>
<dbReference type="GO" id="GO:0006355">
    <property type="term" value="P:regulation of DNA-templated transcription"/>
    <property type="evidence" value="ECO:0007669"/>
    <property type="project" value="UniProtKB-ARBA"/>
</dbReference>
<organism evidence="15 16">
    <name type="scientific">Megalurothrips usitatus</name>
    <name type="common">bean blossom thrips</name>
    <dbReference type="NCBI Taxonomy" id="439358"/>
    <lineage>
        <taxon>Eukaryota</taxon>
        <taxon>Metazoa</taxon>
        <taxon>Ecdysozoa</taxon>
        <taxon>Arthropoda</taxon>
        <taxon>Hexapoda</taxon>
        <taxon>Insecta</taxon>
        <taxon>Pterygota</taxon>
        <taxon>Neoptera</taxon>
        <taxon>Paraneoptera</taxon>
        <taxon>Thysanoptera</taxon>
        <taxon>Terebrantia</taxon>
        <taxon>Thripoidea</taxon>
        <taxon>Thripidae</taxon>
        <taxon>Megalurothrips</taxon>
    </lineage>
</organism>
<evidence type="ECO:0000259" key="12">
    <source>
        <dbReference type="PROSITE" id="PS50157"/>
    </source>
</evidence>
<dbReference type="Pfam" id="PF00096">
    <property type="entry name" value="zf-C2H2"/>
    <property type="match status" value="2"/>
</dbReference>
<proteinExistence type="predicted"/>
<dbReference type="GO" id="GO:0008270">
    <property type="term" value="F:zinc ion binding"/>
    <property type="evidence" value="ECO:0007669"/>
    <property type="project" value="UniProtKB-UniRule"/>
</dbReference>
<feature type="binding site" evidence="10">
    <location>
        <position position="292"/>
    </location>
    <ligand>
        <name>Zn(2+)</name>
        <dbReference type="ChEBI" id="CHEBI:29105"/>
    </ligand>
</feature>
<keyword evidence="2 10" id="KW-0479">Metal-binding</keyword>